<dbReference type="Proteomes" id="UP001642464">
    <property type="component" value="Unassembled WGS sequence"/>
</dbReference>
<keyword evidence="3" id="KW-1185">Reference proteome</keyword>
<comment type="caution">
    <text evidence="2">The sequence shown here is derived from an EMBL/GenBank/DDBJ whole genome shotgun (WGS) entry which is preliminary data.</text>
</comment>
<sequence length="438" mass="48757">MMKWYWRQVNSDADECQNLLEGPLSKFTKIGPSGNLRLTHAWMEGHGNDFFLTLSTCCAFKFRLAHFHPQGLLLRRSCGTPDWLLCRFTRTEAPLIVTVDLQRGINETHVQCTLPSGTFVFDKVLSNSKTWWNLVTEMGASDVNVANVMMFLETKEIHRMFWNQRIIEQVQDINSKTMWEDLFATKESPQKVQAKKIAQKTKDHENKSKVEADEKAKVKKPPAMKVLKKPKTKDKPRDPRKGGNAPEDLPWWKLYPNGQFTEIAVRDSDGASTVAAWNKRDSRGTVLVDDDMAELSSGDEALFMARETAYGKDTAMAGPRGMFFGRGLLDIYNAAMHSPCEEDADDFGGHTLDQTSACIVSVSGMITTFDFVGALIALLVSECPEGANIKALCASDCTILVGAVSGLLQVGTSMLLVCGKTDEHIDHILEDVQSDIVP</sequence>
<feature type="compositionally biased region" description="Basic residues" evidence="1">
    <location>
        <begin position="217"/>
        <end position="232"/>
    </location>
</feature>
<accession>A0ABP0S673</accession>
<dbReference type="EMBL" id="CAXAMM010042984">
    <property type="protein sequence ID" value="CAK9107836.1"/>
    <property type="molecule type" value="Genomic_DNA"/>
</dbReference>
<protein>
    <submittedName>
        <fullName evidence="2">J domain-containing protein</fullName>
    </submittedName>
</protein>
<name>A0ABP0S673_9DINO</name>
<organism evidence="2 3">
    <name type="scientific">Durusdinium trenchii</name>
    <dbReference type="NCBI Taxonomy" id="1381693"/>
    <lineage>
        <taxon>Eukaryota</taxon>
        <taxon>Sar</taxon>
        <taxon>Alveolata</taxon>
        <taxon>Dinophyceae</taxon>
        <taxon>Suessiales</taxon>
        <taxon>Symbiodiniaceae</taxon>
        <taxon>Durusdinium</taxon>
    </lineage>
</organism>
<gene>
    <name evidence="2" type="ORF">SCF082_LOCUS50187</name>
</gene>
<evidence type="ECO:0000313" key="2">
    <source>
        <dbReference type="EMBL" id="CAK9107836.1"/>
    </source>
</evidence>
<reference evidence="2 3" key="1">
    <citation type="submission" date="2024-02" db="EMBL/GenBank/DDBJ databases">
        <authorList>
            <person name="Chen Y."/>
            <person name="Shah S."/>
            <person name="Dougan E. K."/>
            <person name="Thang M."/>
            <person name="Chan C."/>
        </authorList>
    </citation>
    <scope>NUCLEOTIDE SEQUENCE [LARGE SCALE GENOMIC DNA]</scope>
</reference>
<feature type="region of interest" description="Disordered" evidence="1">
    <location>
        <begin position="190"/>
        <end position="250"/>
    </location>
</feature>
<evidence type="ECO:0000256" key="1">
    <source>
        <dbReference type="SAM" id="MobiDB-lite"/>
    </source>
</evidence>
<feature type="compositionally biased region" description="Basic and acidic residues" evidence="1">
    <location>
        <begin position="200"/>
        <end position="216"/>
    </location>
</feature>
<proteinExistence type="predicted"/>
<evidence type="ECO:0000313" key="3">
    <source>
        <dbReference type="Proteomes" id="UP001642464"/>
    </source>
</evidence>